<dbReference type="KEGG" id="vg:80402644"/>
<evidence type="ECO:0000313" key="1">
    <source>
        <dbReference type="EMBL" id="QDI74024.1"/>
    </source>
</evidence>
<name>A0A514K324_9VIRU</name>
<accession>A0A514K324</accession>
<proteinExistence type="predicted"/>
<reference evidence="1" key="1">
    <citation type="submission" date="2019-02" db="EMBL/GenBank/DDBJ databases">
        <title>Spindle-shaped viruses infect a marine ammonia-oxidizing thaumarchaeon.</title>
        <authorList>
            <person name="Kim J.-G."/>
            <person name="Kim S.-J."/>
            <person name="Rhee S.-K."/>
        </authorList>
    </citation>
    <scope>NUCLEOTIDE SEQUENCE [LARGE SCALE GENOMIC DNA]</scope>
    <source>
        <strain evidence="1">NSV2</strain>
    </source>
</reference>
<sequence length="44" mass="5152">MICSTCEMDKHILIPVKMENQKIEELEICIICFKKHILGVAQYD</sequence>
<dbReference type="EMBL" id="MK570055">
    <property type="protein sequence ID" value="QDI74024.1"/>
    <property type="molecule type" value="Genomic_DNA"/>
</dbReference>
<organism evidence="1">
    <name type="scientific">Nitrosopumilus spindle-shaped virus 1</name>
    <dbReference type="NCBI Taxonomy" id="2848002"/>
    <lineage>
        <taxon>Viruses</taxon>
        <taxon>Viruses incertae sedis</taxon>
        <taxon>Thaspiviridae</taxon>
        <taxon>Nitmarvirus</taxon>
        <taxon>Nitmarvirus maris</taxon>
        <taxon>Nitmarvirus NSV1</taxon>
    </lineage>
</organism>
<protein>
    <submittedName>
        <fullName evidence="1">Uncharacterized protein</fullName>
    </submittedName>
</protein>